<comment type="subunit">
    <text evidence="7">Part of the 30S ribosomal subunit. Interacts with proteins S7 and S18. Binds to IF-3.</text>
</comment>
<dbReference type="InterPro" id="IPR001971">
    <property type="entry name" value="Ribosomal_uS11"/>
</dbReference>
<evidence type="ECO:0000256" key="6">
    <source>
        <dbReference type="ARBA" id="ARBA00035160"/>
    </source>
</evidence>
<dbReference type="PIRSF" id="PIRSF002131">
    <property type="entry name" value="Ribosomal_S11"/>
    <property type="match status" value="1"/>
</dbReference>
<dbReference type="InterPro" id="IPR018102">
    <property type="entry name" value="Ribosomal_uS11_CS"/>
</dbReference>
<evidence type="ECO:0000313" key="11">
    <source>
        <dbReference type="Proteomes" id="UP000020977"/>
    </source>
</evidence>
<evidence type="ECO:0000256" key="5">
    <source>
        <dbReference type="ARBA" id="ARBA00023274"/>
    </source>
</evidence>
<evidence type="ECO:0000256" key="9">
    <source>
        <dbReference type="SAM" id="MobiDB-lite"/>
    </source>
</evidence>
<keyword evidence="2 7" id="KW-0699">rRNA-binding</keyword>
<dbReference type="SUPFAM" id="SSF53137">
    <property type="entry name" value="Translational machinery components"/>
    <property type="match status" value="1"/>
</dbReference>
<dbReference type="InterPro" id="IPR019981">
    <property type="entry name" value="Ribosomal_uS11_bac-type"/>
</dbReference>
<comment type="caution">
    <text evidence="10">The sequence shown here is derived from an EMBL/GenBank/DDBJ whole genome shotgun (WGS) entry which is preliminary data.</text>
</comment>
<dbReference type="Gene3D" id="3.30.420.80">
    <property type="entry name" value="Ribosomal protein S11"/>
    <property type="match status" value="1"/>
</dbReference>
<dbReference type="AlphaFoldDB" id="A0A014M2T0"/>
<feature type="region of interest" description="Disordered" evidence="9">
    <location>
        <begin position="114"/>
        <end position="134"/>
    </location>
</feature>
<gene>
    <name evidence="7 10" type="primary">rpsK</name>
    <name evidence="10" type="ORF">MOVI_1880</name>
</gene>
<comment type="similarity">
    <text evidence="1 7 8">Belongs to the universal ribosomal protein uS11 family.</text>
</comment>
<reference evidence="10 11" key="1">
    <citation type="submission" date="2014-03" db="EMBL/GenBank/DDBJ databases">
        <title>Genome sequence of Mycoplasma ovipneumoniae strain 14811.</title>
        <authorList>
            <person name="Sirand-Pugnet P."/>
            <person name="Breton M."/>
            <person name="Dordet-Frisoni E."/>
            <person name="Baranowski E."/>
            <person name="Barre A."/>
            <person name="Couture C."/>
            <person name="Dupuy V."/>
            <person name="Gaurivaud P."/>
            <person name="Jacob D."/>
            <person name="Lemaitre C."/>
            <person name="Manso-Silvan L."/>
            <person name="Nikolski M."/>
            <person name="Nouvel L.-X."/>
            <person name="Poumarat F."/>
            <person name="Tardy F."/>
            <person name="Thebault P."/>
            <person name="Theil S."/>
            <person name="Citti C."/>
            <person name="Thiaucourt F."/>
            <person name="Blanchard A."/>
        </authorList>
    </citation>
    <scope>NUCLEOTIDE SEQUENCE [LARGE SCALE GENOMIC DNA]</scope>
    <source>
        <strain evidence="10 11">14811</strain>
    </source>
</reference>
<dbReference type="Proteomes" id="UP000020977">
    <property type="component" value="Unassembled WGS sequence"/>
</dbReference>
<dbReference type="GO" id="GO:0006412">
    <property type="term" value="P:translation"/>
    <property type="evidence" value="ECO:0007669"/>
    <property type="project" value="UniProtKB-UniRule"/>
</dbReference>
<evidence type="ECO:0000256" key="4">
    <source>
        <dbReference type="ARBA" id="ARBA00022980"/>
    </source>
</evidence>
<accession>A0A014M2T0</accession>
<evidence type="ECO:0000256" key="2">
    <source>
        <dbReference type="ARBA" id="ARBA00022730"/>
    </source>
</evidence>
<keyword evidence="5 7" id="KW-0687">Ribonucleoprotein</keyword>
<sequence>MATNTRKVKKIRPKNVTAGIAHIHSSHQNTIISFTDKQGNVISWASSGSIGFKGTKKKTAYAATLATAAAAQKAREHGMREVVVHLKGTGQGKEAARKQIITSGINILLTQDVTPIPHNGTRPPRKWFKRQEKR</sequence>
<dbReference type="GO" id="GO:0003735">
    <property type="term" value="F:structural constituent of ribosome"/>
    <property type="evidence" value="ECO:0007669"/>
    <property type="project" value="InterPro"/>
</dbReference>
<name>A0A014M2T0_9BACT</name>
<dbReference type="STRING" id="1188239.MOVI_1880"/>
<dbReference type="NCBIfam" id="NF003698">
    <property type="entry name" value="PRK05309.1"/>
    <property type="match status" value="1"/>
</dbReference>
<evidence type="ECO:0000256" key="8">
    <source>
        <dbReference type="RuleBase" id="RU003629"/>
    </source>
</evidence>
<feature type="compositionally biased region" description="Basic residues" evidence="9">
    <location>
        <begin position="123"/>
        <end position="134"/>
    </location>
</feature>
<dbReference type="NCBIfam" id="TIGR03632">
    <property type="entry name" value="uS11_bact"/>
    <property type="match status" value="1"/>
</dbReference>
<evidence type="ECO:0000256" key="7">
    <source>
        <dbReference type="HAMAP-Rule" id="MF_01310"/>
    </source>
</evidence>
<dbReference type="HAMAP" id="MF_01310">
    <property type="entry name" value="Ribosomal_uS11"/>
    <property type="match status" value="1"/>
</dbReference>
<keyword evidence="4 7" id="KW-0689">Ribosomal protein</keyword>
<dbReference type="Pfam" id="PF00411">
    <property type="entry name" value="Ribosomal_S11"/>
    <property type="match status" value="1"/>
</dbReference>
<dbReference type="RefSeq" id="WP_010321373.1">
    <property type="nucleotide sequence ID" value="NZ_JFAD01000013.1"/>
</dbReference>
<evidence type="ECO:0000256" key="3">
    <source>
        <dbReference type="ARBA" id="ARBA00022884"/>
    </source>
</evidence>
<dbReference type="GeneID" id="89471997"/>
<dbReference type="EMBL" id="JFAD01000013">
    <property type="protein sequence ID" value="EXU61238.1"/>
    <property type="molecule type" value="Genomic_DNA"/>
</dbReference>
<organism evidence="10 11">
    <name type="scientific">Mesomycoplasma ovipneumoniae 14811</name>
    <dbReference type="NCBI Taxonomy" id="1188239"/>
    <lineage>
        <taxon>Bacteria</taxon>
        <taxon>Bacillati</taxon>
        <taxon>Mycoplasmatota</taxon>
        <taxon>Mycoplasmoidales</taxon>
        <taxon>Metamycoplasmataceae</taxon>
        <taxon>Mesomycoplasma</taxon>
    </lineage>
</organism>
<dbReference type="PANTHER" id="PTHR11759">
    <property type="entry name" value="40S RIBOSOMAL PROTEIN S14/30S RIBOSOMAL PROTEIN S11"/>
    <property type="match status" value="1"/>
</dbReference>
<dbReference type="PROSITE" id="PS00054">
    <property type="entry name" value="RIBOSOMAL_S11"/>
    <property type="match status" value="1"/>
</dbReference>
<dbReference type="GO" id="GO:0005840">
    <property type="term" value="C:ribosome"/>
    <property type="evidence" value="ECO:0007669"/>
    <property type="project" value="UniProtKB-KW"/>
</dbReference>
<proteinExistence type="inferred from homology"/>
<dbReference type="GO" id="GO:0019843">
    <property type="term" value="F:rRNA binding"/>
    <property type="evidence" value="ECO:0007669"/>
    <property type="project" value="UniProtKB-UniRule"/>
</dbReference>
<comment type="function">
    <text evidence="7">Located on the platform of the 30S subunit, it bridges several disparate RNA helices of the 16S rRNA. Forms part of the Shine-Dalgarno cleft in the 70S ribosome.</text>
</comment>
<evidence type="ECO:0000256" key="1">
    <source>
        <dbReference type="ARBA" id="ARBA00006194"/>
    </source>
</evidence>
<protein>
    <recommendedName>
        <fullName evidence="6 7">Small ribosomal subunit protein uS11</fullName>
    </recommendedName>
</protein>
<dbReference type="eggNOG" id="COG0100">
    <property type="taxonomic scope" value="Bacteria"/>
</dbReference>
<dbReference type="InterPro" id="IPR036967">
    <property type="entry name" value="Ribosomal_uS11_sf"/>
</dbReference>
<evidence type="ECO:0000313" key="10">
    <source>
        <dbReference type="EMBL" id="EXU61238.1"/>
    </source>
</evidence>
<keyword evidence="3 7" id="KW-0694">RNA-binding</keyword>
<dbReference type="GO" id="GO:1990904">
    <property type="term" value="C:ribonucleoprotein complex"/>
    <property type="evidence" value="ECO:0007669"/>
    <property type="project" value="UniProtKB-KW"/>
</dbReference>